<dbReference type="GO" id="GO:0006487">
    <property type="term" value="P:protein N-linked glycosylation"/>
    <property type="evidence" value="ECO:0007669"/>
    <property type="project" value="TreeGrafter"/>
</dbReference>
<accession>A0AAF0F650</accession>
<feature type="compositionally biased region" description="Basic residues" evidence="1">
    <location>
        <begin position="16"/>
        <end position="25"/>
    </location>
</feature>
<keyword evidence="4" id="KW-1185">Reference proteome</keyword>
<sequence>MFVEDRGSEGISVPHLAKRKKRRSRQHQEQDVRHLSLAESGQARSDGNLEPGNIAPRITSVGDSEERIDLHPTSSEMPPPYTAVEDLSPLTEAESSMPSSLGTAATGVSPAPLSSSGGIPSQLMHEEHRDDHNTRISRSPCRRSVRMAESTTTKAVHSAPATPLGGRQGGNAPSTITSLFSRMGDASSIQAKDLRKRNTNPVENLEPLPNAFMVLLHSLRLFATVPGIFGFCFLLHRGRKEAEMNYWVRAPDNLLRPGALEYFICCAWALCTAYHALSLMTLLLRRWLIYYAVLPSVIRLIAFQSICWSLVRFSLYLFGPHQPLGGWLLVSSFTASVDVVARWMTSNITDVDEAEHETEPISDYPETGASDGEGLYSAGEGTGTHAGHLFNAFNGQRYSRYREQSARLFRVIVGGPSDDEDDMSGTESSDEDTKLDRSGQRNVDQLRRRRAFGPSTSATDSDVSSSAPYPLMDPAMWRLRMDMRHSRARRSRTERSRVRRRAKQGQISSFFQNYRAARIHSRRVFHWEVAMWRNVMPIAVLGYLALWVLVLGNATQSLPV</sequence>
<feature type="transmembrane region" description="Helical" evidence="2">
    <location>
        <begin position="259"/>
        <end position="277"/>
    </location>
</feature>
<evidence type="ECO:0008006" key="5">
    <source>
        <dbReference type="Google" id="ProtNLM"/>
    </source>
</evidence>
<protein>
    <recommendedName>
        <fullName evidence="5">Myp1 protein</fullName>
    </recommendedName>
</protein>
<dbReference type="Pfam" id="PF12326">
    <property type="entry name" value="EOS1"/>
    <property type="match status" value="1"/>
</dbReference>
<reference evidence="3" key="1">
    <citation type="submission" date="2023-02" db="EMBL/GenBank/DDBJ databases">
        <title>Mating type loci evolution in Malassezia.</title>
        <authorList>
            <person name="Coelho M.A."/>
        </authorList>
    </citation>
    <scope>NUCLEOTIDE SEQUENCE</scope>
    <source>
        <strain evidence="3">CBS 14136</strain>
    </source>
</reference>
<evidence type="ECO:0000313" key="3">
    <source>
        <dbReference type="EMBL" id="WFD43075.1"/>
    </source>
</evidence>
<dbReference type="GO" id="GO:0034599">
    <property type="term" value="P:cellular response to oxidative stress"/>
    <property type="evidence" value="ECO:0007669"/>
    <property type="project" value="InterPro"/>
</dbReference>
<keyword evidence="2" id="KW-1133">Transmembrane helix</keyword>
<feature type="region of interest" description="Disordered" evidence="1">
    <location>
        <begin position="1"/>
        <end position="64"/>
    </location>
</feature>
<dbReference type="PANTHER" id="PTHR28147">
    <property type="entry name" value="N-GLYCOSYLATION PROTEIN EOS1"/>
    <property type="match status" value="1"/>
</dbReference>
<dbReference type="GO" id="GO:0005789">
    <property type="term" value="C:endoplasmic reticulum membrane"/>
    <property type="evidence" value="ECO:0007669"/>
    <property type="project" value="InterPro"/>
</dbReference>
<feature type="transmembrane region" description="Helical" evidence="2">
    <location>
        <begin position="289"/>
        <end position="311"/>
    </location>
</feature>
<dbReference type="PANTHER" id="PTHR28147:SF1">
    <property type="entry name" value="N-GLYCOSYLATION PROTEIN EOS1"/>
    <property type="match status" value="1"/>
</dbReference>
<feature type="transmembrane region" description="Helical" evidence="2">
    <location>
        <begin position="211"/>
        <end position="235"/>
    </location>
</feature>
<evidence type="ECO:0000256" key="2">
    <source>
        <dbReference type="SAM" id="Phobius"/>
    </source>
</evidence>
<feature type="region of interest" description="Disordered" evidence="1">
    <location>
        <begin position="90"/>
        <end position="177"/>
    </location>
</feature>
<organism evidence="3 4">
    <name type="scientific">Malassezia psittaci</name>
    <dbReference type="NCBI Taxonomy" id="1821823"/>
    <lineage>
        <taxon>Eukaryota</taxon>
        <taxon>Fungi</taxon>
        <taxon>Dikarya</taxon>
        <taxon>Basidiomycota</taxon>
        <taxon>Ustilaginomycotina</taxon>
        <taxon>Malasseziomycetes</taxon>
        <taxon>Malasseziales</taxon>
        <taxon>Malasseziaceae</taxon>
        <taxon>Malassezia</taxon>
    </lineage>
</organism>
<feature type="region of interest" description="Disordered" evidence="1">
    <location>
        <begin position="352"/>
        <end position="374"/>
    </location>
</feature>
<keyword evidence="2" id="KW-0812">Transmembrane</keyword>
<feature type="compositionally biased region" description="Low complexity" evidence="1">
    <location>
        <begin position="454"/>
        <end position="467"/>
    </location>
</feature>
<feature type="compositionally biased region" description="Acidic residues" evidence="1">
    <location>
        <begin position="417"/>
        <end position="430"/>
    </location>
</feature>
<feature type="compositionally biased region" description="Polar residues" evidence="1">
    <location>
        <begin position="93"/>
        <end position="103"/>
    </location>
</feature>
<evidence type="ECO:0000313" key="4">
    <source>
        <dbReference type="Proteomes" id="UP001214628"/>
    </source>
</evidence>
<feature type="compositionally biased region" description="Basic and acidic residues" evidence="1">
    <location>
        <begin position="124"/>
        <end position="134"/>
    </location>
</feature>
<proteinExistence type="predicted"/>
<dbReference type="EMBL" id="CP118376">
    <property type="protein sequence ID" value="WFD43075.1"/>
    <property type="molecule type" value="Genomic_DNA"/>
</dbReference>
<dbReference type="InterPro" id="IPR021100">
    <property type="entry name" value="N-glycosylation_EOS1"/>
</dbReference>
<dbReference type="Proteomes" id="UP001214628">
    <property type="component" value="Chromosome 2"/>
</dbReference>
<feature type="transmembrane region" description="Helical" evidence="2">
    <location>
        <begin position="531"/>
        <end position="550"/>
    </location>
</feature>
<feature type="compositionally biased region" description="Basic and acidic residues" evidence="1">
    <location>
        <begin position="26"/>
        <end position="36"/>
    </location>
</feature>
<keyword evidence="2" id="KW-0472">Membrane</keyword>
<dbReference type="AlphaFoldDB" id="A0AAF0F650"/>
<name>A0AAF0F650_9BASI</name>
<gene>
    <name evidence="3" type="ORF">MPSI1_001727</name>
</gene>
<evidence type="ECO:0000256" key="1">
    <source>
        <dbReference type="SAM" id="MobiDB-lite"/>
    </source>
</evidence>
<feature type="region of interest" description="Disordered" evidence="1">
    <location>
        <begin position="414"/>
        <end position="467"/>
    </location>
</feature>